<dbReference type="EMBL" id="JBEOQB010000005">
    <property type="protein sequence ID" value="MEZ0453392.1"/>
    <property type="molecule type" value="Genomic_DNA"/>
</dbReference>
<reference evidence="2 3" key="1">
    <citation type="submission" date="2019-05" db="EMBL/GenBank/DDBJ databases">
        <authorList>
            <consortium name="Pathogen Informatics"/>
        </authorList>
    </citation>
    <scope>NUCLEOTIDE SEQUENCE [LARGE SCALE GENOMIC DNA]</scope>
    <source>
        <strain evidence="2 3">NCTC11429</strain>
    </source>
</reference>
<dbReference type="AlphaFoldDB" id="A0A4U9VFL2"/>
<evidence type="ECO:0000313" key="4">
    <source>
        <dbReference type="Proteomes" id="UP001566204"/>
    </source>
</evidence>
<dbReference type="STRING" id="1123265.GCA_000686625_01550"/>
<proteinExistence type="predicted"/>
<dbReference type="EMBL" id="LR590484">
    <property type="protein sequence ID" value="VTR45740.1"/>
    <property type="molecule type" value="Genomic_DNA"/>
</dbReference>
<name>A0A4U9VFL2_9SPHI</name>
<organism evidence="2 3">
    <name type="scientific">Sphingobacterium thalpophilum</name>
    <dbReference type="NCBI Taxonomy" id="259"/>
    <lineage>
        <taxon>Bacteria</taxon>
        <taxon>Pseudomonadati</taxon>
        <taxon>Bacteroidota</taxon>
        <taxon>Sphingobacteriia</taxon>
        <taxon>Sphingobacteriales</taxon>
        <taxon>Sphingobacteriaceae</taxon>
        <taxon>Sphingobacterium</taxon>
    </lineage>
</organism>
<keyword evidence="4" id="KW-1185">Reference proteome</keyword>
<dbReference type="Proteomes" id="UP001566204">
    <property type="component" value="Unassembled WGS sequence"/>
</dbReference>
<dbReference type="KEGG" id="stha:NCTC11429_03263"/>
<sequence length="202" mass="23253">MRTAYNKIRKHLSSLLVRLGHIQKQFQHQVKVEELSVGQYDPCLKNIADTLTRWSSPNTKREAVAQPVISLGPVTTNGRIPLISKSHYSICIWHPYVWLTETYSIWIRNNPRLQLVSHEDVCTAARCSEILLFSCGSNYAVNSLLEQIDISNKFVIIVSTNSEKNIRLHIRSRIDHYQNAYLIGSQHQFDLFITQILSQAIH</sequence>
<protein>
    <submittedName>
        <fullName evidence="2">Uncharacterized protein</fullName>
    </submittedName>
</protein>
<reference evidence="1 4" key="2">
    <citation type="submission" date="2024-06" db="EMBL/GenBank/DDBJ databases">
        <title>Soil Sphingobacterium thalpophilum.</title>
        <authorList>
            <person name="Yang J."/>
            <person name="Li J."/>
        </authorList>
    </citation>
    <scope>NUCLEOTIDE SEQUENCE [LARGE SCALE GENOMIC DNA]</scope>
    <source>
        <strain evidence="1 4">22g91tb</strain>
    </source>
</reference>
<dbReference type="Proteomes" id="UP000308196">
    <property type="component" value="Chromosome"/>
</dbReference>
<accession>A0A4U9VFL2</accession>
<gene>
    <name evidence="1" type="ORF">ABTW24_17505</name>
    <name evidence="2" type="ORF">NCTC11429_03263</name>
</gene>
<dbReference type="RefSeq" id="WP_138096898.1">
    <property type="nucleotide sequence ID" value="NZ_CP158797.1"/>
</dbReference>
<evidence type="ECO:0000313" key="3">
    <source>
        <dbReference type="Proteomes" id="UP000308196"/>
    </source>
</evidence>
<dbReference type="GeneID" id="78463948"/>
<evidence type="ECO:0000313" key="1">
    <source>
        <dbReference type="EMBL" id="MEZ0453392.1"/>
    </source>
</evidence>
<evidence type="ECO:0000313" key="2">
    <source>
        <dbReference type="EMBL" id="VTR45740.1"/>
    </source>
</evidence>